<evidence type="ECO:0000313" key="1">
    <source>
        <dbReference type="EMBL" id="SVA68018.1"/>
    </source>
</evidence>
<dbReference type="EMBL" id="UINC01016316">
    <property type="protein sequence ID" value="SVA68018.1"/>
    <property type="molecule type" value="Genomic_DNA"/>
</dbReference>
<feature type="non-terminal residue" evidence="1">
    <location>
        <position position="49"/>
    </location>
</feature>
<reference evidence="1" key="1">
    <citation type="submission" date="2018-05" db="EMBL/GenBank/DDBJ databases">
        <authorList>
            <person name="Lanie J.A."/>
            <person name="Ng W.-L."/>
            <person name="Kazmierczak K.M."/>
            <person name="Andrzejewski T.M."/>
            <person name="Davidsen T.M."/>
            <person name="Wayne K.J."/>
            <person name="Tettelin H."/>
            <person name="Glass J.I."/>
            <person name="Rusch D."/>
            <person name="Podicherti R."/>
            <person name="Tsui H.-C.T."/>
            <person name="Winkler M.E."/>
        </authorList>
    </citation>
    <scope>NUCLEOTIDE SEQUENCE</scope>
</reference>
<organism evidence="1">
    <name type="scientific">marine metagenome</name>
    <dbReference type="NCBI Taxonomy" id="408172"/>
    <lineage>
        <taxon>unclassified sequences</taxon>
        <taxon>metagenomes</taxon>
        <taxon>ecological metagenomes</taxon>
    </lineage>
</organism>
<proteinExistence type="predicted"/>
<gene>
    <name evidence="1" type="ORF">METZ01_LOCUS120872</name>
</gene>
<accession>A0A381XTF5</accession>
<sequence length="49" mass="5377">MEKYLAETEQPTENTVVVAGIGCSGNMVHMLERQQPFGIHGIHGRSLPI</sequence>
<dbReference type="AlphaFoldDB" id="A0A381XTF5"/>
<name>A0A381XTF5_9ZZZZ</name>
<protein>
    <submittedName>
        <fullName evidence="1">Uncharacterized protein</fullName>
    </submittedName>
</protein>